<evidence type="ECO:0000259" key="1">
    <source>
        <dbReference type="Pfam" id="PF01370"/>
    </source>
</evidence>
<dbReference type="EMBL" id="BBZA01000292">
    <property type="protein sequence ID" value="GAP64631.1"/>
    <property type="molecule type" value="Genomic_DNA"/>
</dbReference>
<dbReference type="Pfam" id="PF01370">
    <property type="entry name" value="Epimerase"/>
    <property type="match status" value="1"/>
</dbReference>
<gene>
    <name evidence="2" type="ORF">ARMA_3054</name>
    <name evidence="3" type="ORF">SE16_11925</name>
</gene>
<name>A0A0M8KB53_9CHLR</name>
<dbReference type="SUPFAM" id="SSF51735">
    <property type="entry name" value="NAD(P)-binding Rossmann-fold domains"/>
    <property type="match status" value="1"/>
</dbReference>
<dbReference type="InterPro" id="IPR051783">
    <property type="entry name" value="NAD(P)-dependent_oxidoreduct"/>
</dbReference>
<dbReference type="AlphaFoldDB" id="A0A0M8KB53"/>
<organism evidence="2 4">
    <name type="scientific">Ardenticatena maritima</name>
    <dbReference type="NCBI Taxonomy" id="872965"/>
    <lineage>
        <taxon>Bacteria</taxon>
        <taxon>Bacillati</taxon>
        <taxon>Chloroflexota</taxon>
        <taxon>Ardenticatenia</taxon>
        <taxon>Ardenticatenales</taxon>
        <taxon>Ardenticatenaceae</taxon>
        <taxon>Ardenticatena</taxon>
    </lineage>
</organism>
<dbReference type="STRING" id="872965.SE16_11925"/>
<keyword evidence="4" id="KW-1185">Reference proteome</keyword>
<dbReference type="PANTHER" id="PTHR48079">
    <property type="entry name" value="PROTEIN YEEZ"/>
    <property type="match status" value="1"/>
</dbReference>
<dbReference type="InterPro" id="IPR001509">
    <property type="entry name" value="Epimerase_deHydtase"/>
</dbReference>
<dbReference type="InterPro" id="IPR036291">
    <property type="entry name" value="NAD(P)-bd_dom_sf"/>
</dbReference>
<evidence type="ECO:0000313" key="5">
    <source>
        <dbReference type="Proteomes" id="UP000050502"/>
    </source>
</evidence>
<dbReference type="Proteomes" id="UP000050502">
    <property type="component" value="Unassembled WGS sequence"/>
</dbReference>
<dbReference type="Gene3D" id="3.40.50.720">
    <property type="entry name" value="NAD(P)-binding Rossmann-like Domain"/>
    <property type="match status" value="1"/>
</dbReference>
<reference evidence="2 4" key="1">
    <citation type="journal article" date="2015" name="Genome Announc.">
        <title>Draft Genome Sequence of a Heterotrophic Facultative Anaerobic Thermophilic Bacterium, Ardenticatena maritima Strain 110ST.</title>
        <authorList>
            <person name="Kawaichi S."/>
            <person name="Yoshida T."/>
            <person name="Sako Y."/>
            <person name="Nakamura R."/>
        </authorList>
    </citation>
    <scope>NUCLEOTIDE SEQUENCE [LARGE SCALE GENOMIC DNA]</scope>
    <source>
        <strain evidence="2 4">110S</strain>
    </source>
</reference>
<dbReference type="InParanoid" id="A0A0M8KB53"/>
<evidence type="ECO:0000313" key="3">
    <source>
        <dbReference type="EMBL" id="KPL87214.1"/>
    </source>
</evidence>
<dbReference type="EMBL" id="LGKN01000006">
    <property type="protein sequence ID" value="KPL87214.1"/>
    <property type="molecule type" value="Genomic_DNA"/>
</dbReference>
<dbReference type="EC" id="1.1.1.219" evidence="2"/>
<dbReference type="GO" id="GO:0005737">
    <property type="term" value="C:cytoplasm"/>
    <property type="evidence" value="ECO:0007669"/>
    <property type="project" value="TreeGrafter"/>
</dbReference>
<feature type="domain" description="NAD-dependent epimerase/dehydratase" evidence="1">
    <location>
        <begin position="18"/>
        <end position="237"/>
    </location>
</feature>
<keyword evidence="2" id="KW-0560">Oxidoreductase</keyword>
<reference evidence="3 5" key="2">
    <citation type="submission" date="2015-07" db="EMBL/GenBank/DDBJ databases">
        <title>Whole genome sequence of Ardenticatena maritima DSM 23922.</title>
        <authorList>
            <person name="Hemp J."/>
            <person name="Ward L.M."/>
            <person name="Pace L.A."/>
            <person name="Fischer W.W."/>
        </authorList>
    </citation>
    <scope>NUCLEOTIDE SEQUENCE [LARGE SCALE GENOMIC DNA]</scope>
    <source>
        <strain evidence="3 5">110S</strain>
    </source>
</reference>
<dbReference type="PANTHER" id="PTHR48079:SF6">
    <property type="entry name" value="NAD(P)-BINDING DOMAIN-CONTAINING PROTEIN-RELATED"/>
    <property type="match status" value="1"/>
</dbReference>
<sequence length="315" mass="34595">MVMHTWHTLTTRQHVREVFITGATSMLGAALVQRLLREGVRVHALVRTPDQANQMRAMGVSPVVGNLARLEVDGCRLALTCCDAVIHLAATMDEQAPQRLFETNVRGTKTLMRGAQAAGVGRFLLVSTLATLSAALQTPLHEPTPDLRPSHYVMSRFLAEEIVFSGYHQGVPSIVLNLATIVPPTLTQHSALRAWLASQPIPHDAGTRRVHLLTLETAVEAIWQALIRGRPGQRYVISNAEQTLAFDMLIPLMLSARRNGGGLLAPHDHPPLLHTTTLDHGDALGLTYDAPVLALDTLRGERWLFDESVVMPWRS</sequence>
<dbReference type="GO" id="GO:0045552">
    <property type="term" value="F:dihydroflavanol 4-reductase activity"/>
    <property type="evidence" value="ECO:0007669"/>
    <property type="project" value="UniProtKB-EC"/>
</dbReference>
<evidence type="ECO:0000313" key="4">
    <source>
        <dbReference type="Proteomes" id="UP000037784"/>
    </source>
</evidence>
<accession>A0A0M8KB53</accession>
<proteinExistence type="predicted"/>
<comment type="caution">
    <text evidence="2">The sequence shown here is derived from an EMBL/GenBank/DDBJ whole genome shotgun (WGS) entry which is preliminary data.</text>
</comment>
<evidence type="ECO:0000313" key="2">
    <source>
        <dbReference type="EMBL" id="GAP64631.1"/>
    </source>
</evidence>
<dbReference type="Proteomes" id="UP000037784">
    <property type="component" value="Unassembled WGS sequence"/>
</dbReference>
<reference evidence="4" key="3">
    <citation type="submission" date="2015-08" db="EMBL/GenBank/DDBJ databases">
        <title>Draft Genome Sequence of a Heterotrophic Facultative Anaerobic Bacterium Ardenticatena maritima Strain 110S.</title>
        <authorList>
            <person name="Kawaichi S."/>
            <person name="Yoshida T."/>
            <person name="Sako Y."/>
            <person name="Nakamura R."/>
        </authorList>
    </citation>
    <scope>NUCLEOTIDE SEQUENCE [LARGE SCALE GENOMIC DNA]</scope>
    <source>
        <strain evidence="4">110S</strain>
    </source>
</reference>
<dbReference type="GO" id="GO:0004029">
    <property type="term" value="F:aldehyde dehydrogenase (NAD+) activity"/>
    <property type="evidence" value="ECO:0007669"/>
    <property type="project" value="TreeGrafter"/>
</dbReference>
<protein>
    <submittedName>
        <fullName evidence="2">Dihydroflavonol-4-reductase</fullName>
        <ecNumber evidence="2">1.1.1.219</ecNumber>
    </submittedName>
</protein>